<evidence type="ECO:0000256" key="3">
    <source>
        <dbReference type="ARBA" id="ARBA00022840"/>
    </source>
</evidence>
<comment type="caution">
    <text evidence="9">The sequence shown here is derived from an EMBL/GenBank/DDBJ whole genome shotgun (WGS) entry which is preliminary data.</text>
</comment>
<dbReference type="PROSITE" id="PS00108">
    <property type="entry name" value="PROTEIN_KINASE_ST"/>
    <property type="match status" value="1"/>
</dbReference>
<evidence type="ECO:0000313" key="10">
    <source>
        <dbReference type="Proteomes" id="UP000193218"/>
    </source>
</evidence>
<feature type="compositionally biased region" description="Low complexity" evidence="6">
    <location>
        <begin position="38"/>
        <end position="52"/>
    </location>
</feature>
<evidence type="ECO:0000256" key="4">
    <source>
        <dbReference type="PROSITE-ProRule" id="PRU10141"/>
    </source>
</evidence>
<evidence type="ECO:0000256" key="5">
    <source>
        <dbReference type="RuleBase" id="RU000304"/>
    </source>
</evidence>
<dbReference type="PANTHER" id="PTHR24347">
    <property type="entry name" value="SERINE/THREONINE-PROTEIN KINASE"/>
    <property type="match status" value="1"/>
</dbReference>
<dbReference type="InterPro" id="IPR000719">
    <property type="entry name" value="Prot_kinase_dom"/>
</dbReference>
<dbReference type="SMART" id="SM00220">
    <property type="entry name" value="S_TKc"/>
    <property type="match status" value="1"/>
</dbReference>
<dbReference type="Gene3D" id="3.30.200.20">
    <property type="entry name" value="Phosphorylase Kinase, domain 1"/>
    <property type="match status" value="1"/>
</dbReference>
<dbReference type="PROSITE" id="PS50011">
    <property type="entry name" value="PROTEIN_KINASE_DOM"/>
    <property type="match status" value="1"/>
</dbReference>
<keyword evidence="9" id="KW-0808">Transferase</keyword>
<evidence type="ECO:0000313" key="9">
    <source>
        <dbReference type="EMBL" id="ORX35887.1"/>
    </source>
</evidence>
<keyword evidence="3 4" id="KW-0067">ATP-binding</keyword>
<dbReference type="GO" id="GO:0005524">
    <property type="term" value="F:ATP binding"/>
    <property type="evidence" value="ECO:0007669"/>
    <property type="project" value="UniProtKB-UniRule"/>
</dbReference>
<evidence type="ECO:0000256" key="2">
    <source>
        <dbReference type="ARBA" id="ARBA00022741"/>
    </source>
</evidence>
<dbReference type="AlphaFoldDB" id="A0A1Y1UEC9"/>
<evidence type="ECO:0000259" key="7">
    <source>
        <dbReference type="PROSITE" id="PS50006"/>
    </source>
</evidence>
<feature type="region of interest" description="Disordered" evidence="6">
    <location>
        <begin position="273"/>
        <end position="293"/>
    </location>
</feature>
<dbReference type="OrthoDB" id="40902at2759"/>
<dbReference type="Gene3D" id="2.60.200.20">
    <property type="match status" value="1"/>
</dbReference>
<dbReference type="Pfam" id="PF00069">
    <property type="entry name" value="Pkinase"/>
    <property type="match status" value="1"/>
</dbReference>
<dbReference type="Proteomes" id="UP000193218">
    <property type="component" value="Unassembled WGS sequence"/>
</dbReference>
<feature type="binding site" evidence="4">
    <location>
        <position position="263"/>
    </location>
    <ligand>
        <name>ATP</name>
        <dbReference type="ChEBI" id="CHEBI:30616"/>
    </ligand>
</feature>
<gene>
    <name evidence="9" type="ORF">BD324DRAFT_629389</name>
</gene>
<dbReference type="PROSITE" id="PS00107">
    <property type="entry name" value="PROTEIN_KINASE_ATP"/>
    <property type="match status" value="1"/>
</dbReference>
<proteinExistence type="inferred from homology"/>
<accession>A0A1Y1UEC9</accession>
<dbReference type="STRING" id="4999.A0A1Y1UEC9"/>
<keyword evidence="9" id="KW-0418">Kinase</keyword>
<dbReference type="InterPro" id="IPR011009">
    <property type="entry name" value="Kinase-like_dom_sf"/>
</dbReference>
<dbReference type="Gene3D" id="1.10.510.10">
    <property type="entry name" value="Transferase(Phosphotransferase) domain 1"/>
    <property type="match status" value="1"/>
</dbReference>
<dbReference type="InterPro" id="IPR008271">
    <property type="entry name" value="Ser/Thr_kinase_AS"/>
</dbReference>
<dbReference type="InParanoid" id="A0A1Y1UEC9"/>
<keyword evidence="5" id="KW-0723">Serine/threonine-protein kinase</keyword>
<feature type="compositionally biased region" description="Polar residues" evidence="6">
    <location>
        <begin position="60"/>
        <end position="70"/>
    </location>
</feature>
<evidence type="ECO:0000256" key="6">
    <source>
        <dbReference type="SAM" id="MobiDB-lite"/>
    </source>
</evidence>
<dbReference type="SUPFAM" id="SSF49879">
    <property type="entry name" value="SMAD/FHA domain"/>
    <property type="match status" value="1"/>
</dbReference>
<keyword evidence="10" id="KW-1185">Reference proteome</keyword>
<organism evidence="9 10">
    <name type="scientific">Kockovaella imperatae</name>
    <dbReference type="NCBI Taxonomy" id="4999"/>
    <lineage>
        <taxon>Eukaryota</taxon>
        <taxon>Fungi</taxon>
        <taxon>Dikarya</taxon>
        <taxon>Basidiomycota</taxon>
        <taxon>Agaricomycotina</taxon>
        <taxon>Tremellomycetes</taxon>
        <taxon>Tremellales</taxon>
        <taxon>Cuniculitremaceae</taxon>
        <taxon>Kockovaella</taxon>
    </lineage>
</organism>
<evidence type="ECO:0000256" key="1">
    <source>
        <dbReference type="ARBA" id="ARBA00005575"/>
    </source>
</evidence>
<sequence length="499" mass="55396">MKRKATAYPERLCLPSLSTSSSSSLTARSVPDSIDGYSSNTSRSILSRSESTAGRHGLQSAKSVQSIQTEPEQDRIVGTLTGVVRGEQVVIYIHSTSSYTVIGSDATCNVRLWDQDVSRKHMRIYSIRTDSALMVTCLHDISVNGFTINGSRFRSRTPISVGQRKVYTQAAILMDGDVLRFAGTSYQFVYEHNFQDFPLPCHSASPIEEFGQLPDPIFGPNDDPRDKYDAHPWIIHNYQLGSGAYAYVNLASHKAGGLQVACKTVKMLTEEVDEEEETSDGDSLQSWTTEGSSSTKRKKDVQAYLEEVKTLRVLCHPNVAALLDVIHDPEQSRVHVFMELVTGGDLFSHLERSTLTEGEVAFLAYQLCKGIGYLHELRLAHRDIKPENILLAVSDAYPKVVITDFGHAISETQLLELIPLNPDEFCARIYPVTGTIEYLPRERLIALLRPPRGVQGTLEEVGIGWAEKRNQIAGKWLEEEFALDSWALGCESTAVVTPN</sequence>
<dbReference type="PROSITE" id="PS50006">
    <property type="entry name" value="FHA_DOMAIN"/>
    <property type="match status" value="1"/>
</dbReference>
<dbReference type="RefSeq" id="XP_021870016.1">
    <property type="nucleotide sequence ID" value="XM_022016208.1"/>
</dbReference>
<dbReference type="GeneID" id="33558017"/>
<dbReference type="CDD" id="cd22670">
    <property type="entry name" value="FHA_MEK1-like"/>
    <property type="match status" value="1"/>
</dbReference>
<dbReference type="InterPro" id="IPR008984">
    <property type="entry name" value="SMAD_FHA_dom_sf"/>
</dbReference>
<reference evidence="9 10" key="1">
    <citation type="submission" date="2017-03" db="EMBL/GenBank/DDBJ databases">
        <title>Widespread Adenine N6-methylation of Active Genes in Fungi.</title>
        <authorList>
            <consortium name="DOE Joint Genome Institute"/>
            <person name="Mondo S.J."/>
            <person name="Dannebaum R.O."/>
            <person name="Kuo R.C."/>
            <person name="Louie K.B."/>
            <person name="Bewick A.J."/>
            <person name="Labutti K."/>
            <person name="Haridas S."/>
            <person name="Kuo A."/>
            <person name="Salamov A."/>
            <person name="Ahrendt S.R."/>
            <person name="Lau R."/>
            <person name="Bowen B.P."/>
            <person name="Lipzen A."/>
            <person name="Sullivan W."/>
            <person name="Andreopoulos W.B."/>
            <person name="Clum A."/>
            <person name="Lindquist E."/>
            <person name="Daum C."/>
            <person name="Northen T.R."/>
            <person name="Ramamoorthy G."/>
            <person name="Schmitz R.J."/>
            <person name="Gryganskyi A."/>
            <person name="Culley D."/>
            <person name="Magnuson J."/>
            <person name="James T.Y."/>
            <person name="O'Malley M.A."/>
            <person name="Stajich J.E."/>
            <person name="Spatafora J.W."/>
            <person name="Visel A."/>
            <person name="Grigoriev I.V."/>
        </authorList>
    </citation>
    <scope>NUCLEOTIDE SEQUENCE [LARGE SCALE GENOMIC DNA]</scope>
    <source>
        <strain evidence="9 10">NRRL Y-17943</strain>
    </source>
</reference>
<feature type="domain" description="Protein kinase" evidence="8">
    <location>
        <begin position="234"/>
        <end position="499"/>
    </location>
</feature>
<evidence type="ECO:0000259" key="8">
    <source>
        <dbReference type="PROSITE" id="PS50011"/>
    </source>
</evidence>
<feature type="compositionally biased region" description="Low complexity" evidence="6">
    <location>
        <begin position="16"/>
        <end position="26"/>
    </location>
</feature>
<keyword evidence="2 4" id="KW-0547">Nucleotide-binding</keyword>
<dbReference type="EMBL" id="NBSH01000009">
    <property type="protein sequence ID" value="ORX35887.1"/>
    <property type="molecule type" value="Genomic_DNA"/>
</dbReference>
<dbReference type="Pfam" id="PF00498">
    <property type="entry name" value="FHA"/>
    <property type="match status" value="1"/>
</dbReference>
<protein>
    <submittedName>
        <fullName evidence="9">Kinase-like domain-containing protein</fullName>
    </submittedName>
</protein>
<feature type="region of interest" description="Disordered" evidence="6">
    <location>
        <begin position="15"/>
        <end position="70"/>
    </location>
</feature>
<dbReference type="SUPFAM" id="SSF56112">
    <property type="entry name" value="Protein kinase-like (PK-like)"/>
    <property type="match status" value="1"/>
</dbReference>
<feature type="compositionally biased region" description="Polar residues" evidence="6">
    <location>
        <begin position="281"/>
        <end position="293"/>
    </location>
</feature>
<name>A0A1Y1UEC9_9TREE</name>
<dbReference type="InterPro" id="IPR017441">
    <property type="entry name" value="Protein_kinase_ATP_BS"/>
</dbReference>
<feature type="domain" description="FHA" evidence="7">
    <location>
        <begin position="100"/>
        <end position="153"/>
    </location>
</feature>
<comment type="similarity">
    <text evidence="1">Belongs to the protein kinase superfamily. CAMK Ser/Thr protein kinase family. CHEK2 subfamily.</text>
</comment>
<dbReference type="GO" id="GO:0004674">
    <property type="term" value="F:protein serine/threonine kinase activity"/>
    <property type="evidence" value="ECO:0007669"/>
    <property type="project" value="UniProtKB-KW"/>
</dbReference>
<dbReference type="InterPro" id="IPR000253">
    <property type="entry name" value="FHA_dom"/>
</dbReference>